<dbReference type="InterPro" id="IPR016024">
    <property type="entry name" value="ARM-type_fold"/>
</dbReference>
<dbReference type="SUPFAM" id="SSF46548">
    <property type="entry name" value="alpha-helical ferredoxin"/>
    <property type="match status" value="1"/>
</dbReference>
<evidence type="ECO:0000256" key="4">
    <source>
        <dbReference type="ARBA" id="ARBA00022723"/>
    </source>
</evidence>
<evidence type="ECO:0000313" key="11">
    <source>
        <dbReference type="Proteomes" id="UP000326837"/>
    </source>
</evidence>
<keyword evidence="5" id="KW-0671">Queuosine biosynthesis</keyword>
<keyword evidence="8" id="KW-0411">Iron-sulfur</keyword>
<keyword evidence="11" id="KW-1185">Reference proteome</keyword>
<evidence type="ECO:0000313" key="10">
    <source>
        <dbReference type="EMBL" id="BBO33502.1"/>
    </source>
</evidence>
<keyword evidence="2" id="KW-0963">Cytoplasm</keyword>
<dbReference type="PROSITE" id="PS51379">
    <property type="entry name" value="4FE4S_FER_2"/>
    <property type="match status" value="1"/>
</dbReference>
<keyword evidence="7" id="KW-0408">Iron</keyword>
<protein>
    <submittedName>
        <fullName evidence="10">Epoxyqueuosine reductase</fullName>
        <ecNumber evidence="10">1.17.99.6</ecNumber>
    </submittedName>
</protein>
<dbReference type="NCBIfam" id="TIGR00276">
    <property type="entry name" value="tRNA epoxyqueuosine(34) reductase QueG"/>
    <property type="match status" value="1"/>
</dbReference>
<dbReference type="InterPro" id="IPR017896">
    <property type="entry name" value="4Fe4S_Fe-S-bd"/>
</dbReference>
<dbReference type="Pfam" id="PF13484">
    <property type="entry name" value="Fer4_16"/>
    <property type="match status" value="1"/>
</dbReference>
<dbReference type="GO" id="GO:0051539">
    <property type="term" value="F:4 iron, 4 sulfur cluster binding"/>
    <property type="evidence" value="ECO:0007669"/>
    <property type="project" value="UniProtKB-KW"/>
</dbReference>
<dbReference type="Pfam" id="PF08331">
    <property type="entry name" value="QueG_DUF1730"/>
    <property type="match status" value="1"/>
</dbReference>
<dbReference type="FunFam" id="3.30.70.20:FF:000037">
    <property type="entry name" value="Epoxyqueuosine reductase"/>
    <property type="match status" value="1"/>
</dbReference>
<dbReference type="GO" id="GO:0046872">
    <property type="term" value="F:metal ion binding"/>
    <property type="evidence" value="ECO:0007669"/>
    <property type="project" value="UniProtKB-KW"/>
</dbReference>
<dbReference type="KEGG" id="lpav:PLANPX_3114"/>
<evidence type="ECO:0000256" key="5">
    <source>
        <dbReference type="ARBA" id="ARBA00022785"/>
    </source>
</evidence>
<evidence type="ECO:0000256" key="7">
    <source>
        <dbReference type="ARBA" id="ARBA00023004"/>
    </source>
</evidence>
<dbReference type="PANTHER" id="PTHR30002:SF4">
    <property type="entry name" value="EPOXYQUEUOSINE REDUCTASE"/>
    <property type="match status" value="1"/>
</dbReference>
<dbReference type="SUPFAM" id="SSF48371">
    <property type="entry name" value="ARM repeat"/>
    <property type="match status" value="1"/>
</dbReference>
<dbReference type="InterPro" id="IPR004453">
    <property type="entry name" value="QueG"/>
</dbReference>
<dbReference type="RefSeq" id="WP_152099254.1">
    <property type="nucleotide sequence ID" value="NZ_AP021861.1"/>
</dbReference>
<keyword evidence="1" id="KW-0004">4Fe-4S</keyword>
<sequence>MSPVELTAALKLRARELGFALAGVCEAAAPNGVARLGEWLDRGYAGQMKYLHDRREAYAHPRYVLEGVRSLLLLGLPYRTVEAAPAEAGEGRVARYAWGEADYHDVIRDKLHDLADYLRELAPTATTRGVVDTAPLLEREFAQRAGLGWVGKNTLLLSRDAGSYFFLAALLTDVELAADEAFEADHCGTCTACLDACPTQAFPQAGVLDASRCISYLTIELRDHIPAELRPGMRDWVFGCDVCQEVCPWNRFAPVSEIERLQPVEAMNPLELTSLFAMDDDAFRRRFRKTPLWRPHRDGLLRNAAIVLGNQGRASALPALARGLNDVAPLVRAATAWALGRIAAAEPEAGAAALLRARLGIEEDATVRAEILGAMP</sequence>
<dbReference type="InterPro" id="IPR013542">
    <property type="entry name" value="QueG_DUF1730"/>
</dbReference>
<keyword evidence="6 10" id="KW-0560">Oxidoreductase</keyword>
<reference evidence="11" key="1">
    <citation type="submission" date="2019-10" db="EMBL/GenBank/DDBJ databases">
        <title>Lacipirellula parvula gen. nov., sp. nov., representing a lineage of planctomycetes widespread in freshwater anoxic habitats, and description of the family Lacipirellulaceae.</title>
        <authorList>
            <person name="Dedysh S.N."/>
            <person name="Kulichevskaya I.S."/>
            <person name="Beletsky A.V."/>
            <person name="Rakitin A.L."/>
            <person name="Mardanov A.V."/>
            <person name="Ivanova A.A."/>
            <person name="Saltykova V.X."/>
            <person name="Rijpstra W.I.C."/>
            <person name="Sinninghe Damste J.S."/>
            <person name="Ravin N.V."/>
        </authorList>
    </citation>
    <scope>NUCLEOTIDE SEQUENCE [LARGE SCALE GENOMIC DNA]</scope>
    <source>
        <strain evidence="11">PX69</strain>
    </source>
</reference>
<evidence type="ECO:0000256" key="1">
    <source>
        <dbReference type="ARBA" id="ARBA00022485"/>
    </source>
</evidence>
<dbReference type="GO" id="GO:0052693">
    <property type="term" value="F:epoxyqueuosine reductase activity"/>
    <property type="evidence" value="ECO:0007669"/>
    <property type="project" value="UniProtKB-EC"/>
</dbReference>
<dbReference type="EMBL" id="AP021861">
    <property type="protein sequence ID" value="BBO33502.1"/>
    <property type="molecule type" value="Genomic_DNA"/>
</dbReference>
<evidence type="ECO:0000256" key="2">
    <source>
        <dbReference type="ARBA" id="ARBA00022490"/>
    </source>
</evidence>
<dbReference type="EC" id="1.17.99.6" evidence="10"/>
<accession>A0A5K7XC26</accession>
<evidence type="ECO:0000256" key="3">
    <source>
        <dbReference type="ARBA" id="ARBA00022694"/>
    </source>
</evidence>
<proteinExistence type="predicted"/>
<dbReference type="Pfam" id="PF13646">
    <property type="entry name" value="HEAT_2"/>
    <property type="match status" value="1"/>
</dbReference>
<keyword evidence="3" id="KW-0819">tRNA processing</keyword>
<keyword evidence="4" id="KW-0479">Metal-binding</keyword>
<feature type="domain" description="4Fe-4S ferredoxin-type" evidence="9">
    <location>
        <begin position="178"/>
        <end position="207"/>
    </location>
</feature>
<dbReference type="AlphaFoldDB" id="A0A5K7XC26"/>
<dbReference type="PANTHER" id="PTHR30002">
    <property type="entry name" value="EPOXYQUEUOSINE REDUCTASE"/>
    <property type="match status" value="1"/>
</dbReference>
<organism evidence="10 11">
    <name type="scientific">Lacipirellula parvula</name>
    <dbReference type="NCBI Taxonomy" id="2650471"/>
    <lineage>
        <taxon>Bacteria</taxon>
        <taxon>Pseudomonadati</taxon>
        <taxon>Planctomycetota</taxon>
        <taxon>Planctomycetia</taxon>
        <taxon>Pirellulales</taxon>
        <taxon>Lacipirellulaceae</taxon>
        <taxon>Lacipirellula</taxon>
    </lineage>
</organism>
<dbReference type="InterPro" id="IPR011989">
    <property type="entry name" value="ARM-like"/>
</dbReference>
<gene>
    <name evidence="10" type="ORF">PLANPX_3114</name>
</gene>
<name>A0A5K7XC26_9BACT</name>
<evidence type="ECO:0000256" key="6">
    <source>
        <dbReference type="ARBA" id="ARBA00023002"/>
    </source>
</evidence>
<dbReference type="Gene3D" id="1.25.10.10">
    <property type="entry name" value="Leucine-rich Repeat Variant"/>
    <property type="match status" value="1"/>
</dbReference>
<dbReference type="Proteomes" id="UP000326837">
    <property type="component" value="Chromosome"/>
</dbReference>
<evidence type="ECO:0000256" key="8">
    <source>
        <dbReference type="ARBA" id="ARBA00023014"/>
    </source>
</evidence>
<dbReference type="InterPro" id="IPR017900">
    <property type="entry name" value="4Fe4S_Fe_S_CS"/>
</dbReference>
<dbReference type="GO" id="GO:0008616">
    <property type="term" value="P:tRNA queuosine(34) biosynthetic process"/>
    <property type="evidence" value="ECO:0007669"/>
    <property type="project" value="UniProtKB-KW"/>
</dbReference>
<dbReference type="PROSITE" id="PS00198">
    <property type="entry name" value="4FE4S_FER_1"/>
    <property type="match status" value="1"/>
</dbReference>
<dbReference type="Gene3D" id="3.30.70.20">
    <property type="match status" value="1"/>
</dbReference>
<evidence type="ECO:0000259" key="9">
    <source>
        <dbReference type="PROSITE" id="PS51379"/>
    </source>
</evidence>